<feature type="region of interest" description="Disordered" evidence="1">
    <location>
        <begin position="34"/>
        <end position="64"/>
    </location>
</feature>
<sequence>MRPRAWAAIGLLALAAVLTWAILSWERAGQREESSRSVAESEQAQPQVSVASHRERRREPGEVEGKPGIRLATLLLPEAGVSAVEDTVRVGLARVSEEARARHLLWLQSGAEGAGPKDMGELAEVQRWVELPAQRLPDGRVQVGPADIPEAQFYLLEAGGSDGLRFYRSRFSGVDVPSEVAPITAAGLRLRTDVDDPRLRLQLLRRAEAPPAGQWHALLVAQSPHLLALFDEAGLKVGPDTEFLPLAPTSFDAVAWLGQVEIQRSTLHLTPGRITELALDRVRIEDAKRRAIDLEIEVLDATSGQPVADVSVTFPVPQGETLLRTDSAGRARWSGLPAGHQAWLSLEFPEVELGGLPRWPSRKLVPVALPRPEDAPADGTHRETVEVSPLSWLVLSGEGRRSGPPIRGQPYPVYGLQRDRAGEWEDLGTEHFVPIPEGLAVSIAEPGIYRVFKAESPWSVAFSQALVFDEHQAQTRRNASLDRPVRRDISVRLVDAFQRPLIATPVMVSARLRGLPAVEITTDQAGLLHLTAATEQSVVVSAGAGEQAISLFDGHGKTVRIAGADGE</sequence>
<evidence type="ECO:0000313" key="2">
    <source>
        <dbReference type="EMBL" id="SDD96738.1"/>
    </source>
</evidence>
<dbReference type="AlphaFoldDB" id="A0A1G6Z297"/>
<organism evidence="2 3">
    <name type="scientific">Aquimonas voraii</name>
    <dbReference type="NCBI Taxonomy" id="265719"/>
    <lineage>
        <taxon>Bacteria</taxon>
        <taxon>Pseudomonadati</taxon>
        <taxon>Pseudomonadota</taxon>
        <taxon>Gammaproteobacteria</taxon>
        <taxon>Lysobacterales</taxon>
        <taxon>Lysobacteraceae</taxon>
        <taxon>Aquimonas</taxon>
    </lineage>
</organism>
<dbReference type="STRING" id="265719.SAMN04488509_1128"/>
<gene>
    <name evidence="2" type="ORF">SAMN04488509_1128</name>
</gene>
<accession>A0A1G6Z297</accession>
<feature type="compositionally biased region" description="Low complexity" evidence="1">
    <location>
        <begin position="36"/>
        <end position="45"/>
    </location>
</feature>
<proteinExistence type="predicted"/>
<evidence type="ECO:0000313" key="3">
    <source>
        <dbReference type="Proteomes" id="UP000199603"/>
    </source>
</evidence>
<dbReference type="EMBL" id="FNAG01000012">
    <property type="protein sequence ID" value="SDD96738.1"/>
    <property type="molecule type" value="Genomic_DNA"/>
</dbReference>
<reference evidence="2 3" key="1">
    <citation type="submission" date="2016-10" db="EMBL/GenBank/DDBJ databases">
        <authorList>
            <person name="de Groot N.N."/>
        </authorList>
    </citation>
    <scope>NUCLEOTIDE SEQUENCE [LARGE SCALE GENOMIC DNA]</scope>
    <source>
        <strain evidence="2 3">DSM 16957</strain>
    </source>
</reference>
<protein>
    <submittedName>
        <fullName evidence="2">Uncharacterized protein</fullName>
    </submittedName>
</protein>
<name>A0A1G6Z297_9GAMM</name>
<evidence type="ECO:0000256" key="1">
    <source>
        <dbReference type="SAM" id="MobiDB-lite"/>
    </source>
</evidence>
<dbReference type="Proteomes" id="UP000199603">
    <property type="component" value="Unassembled WGS sequence"/>
</dbReference>
<keyword evidence="3" id="KW-1185">Reference proteome</keyword>